<dbReference type="EMBL" id="RSCD01000012">
    <property type="protein sequence ID" value="RSH89818.1"/>
    <property type="molecule type" value="Genomic_DNA"/>
</dbReference>
<proteinExistence type="predicted"/>
<accession>A0A427YFE9</accession>
<comment type="caution">
    <text evidence="2">The sequence shown here is derived from an EMBL/GenBank/DDBJ whole genome shotgun (WGS) entry which is preliminary data.</text>
</comment>
<gene>
    <name evidence="2" type="ORF">EHS25_001804</name>
</gene>
<feature type="chain" id="PRO_5019016481" evidence="1">
    <location>
        <begin position="20"/>
        <end position="51"/>
    </location>
</feature>
<reference evidence="2 3" key="1">
    <citation type="submission" date="2018-11" db="EMBL/GenBank/DDBJ databases">
        <title>Genome sequence of Saitozyma podzolica DSM 27192.</title>
        <authorList>
            <person name="Aliyu H."/>
            <person name="Gorte O."/>
            <person name="Ochsenreither K."/>
        </authorList>
    </citation>
    <scope>NUCLEOTIDE SEQUENCE [LARGE SCALE GENOMIC DNA]</scope>
    <source>
        <strain evidence="2 3">DSM 27192</strain>
    </source>
</reference>
<sequence>MSVQLRIASLAVLLDKASSTVESCVTTESSRFETLHGPRDVYGDPRLSDGL</sequence>
<keyword evidence="3" id="KW-1185">Reference proteome</keyword>
<evidence type="ECO:0000313" key="2">
    <source>
        <dbReference type="EMBL" id="RSH89818.1"/>
    </source>
</evidence>
<evidence type="ECO:0000256" key="1">
    <source>
        <dbReference type="SAM" id="SignalP"/>
    </source>
</evidence>
<evidence type="ECO:0000313" key="3">
    <source>
        <dbReference type="Proteomes" id="UP000279259"/>
    </source>
</evidence>
<dbReference type="AlphaFoldDB" id="A0A427YFE9"/>
<dbReference type="Proteomes" id="UP000279259">
    <property type="component" value="Unassembled WGS sequence"/>
</dbReference>
<organism evidence="2 3">
    <name type="scientific">Saitozyma podzolica</name>
    <dbReference type="NCBI Taxonomy" id="1890683"/>
    <lineage>
        <taxon>Eukaryota</taxon>
        <taxon>Fungi</taxon>
        <taxon>Dikarya</taxon>
        <taxon>Basidiomycota</taxon>
        <taxon>Agaricomycotina</taxon>
        <taxon>Tremellomycetes</taxon>
        <taxon>Tremellales</taxon>
        <taxon>Trimorphomycetaceae</taxon>
        <taxon>Saitozyma</taxon>
    </lineage>
</organism>
<protein>
    <submittedName>
        <fullName evidence="2">Uncharacterized protein</fullName>
    </submittedName>
</protein>
<name>A0A427YFE9_9TREE</name>
<feature type="signal peptide" evidence="1">
    <location>
        <begin position="1"/>
        <end position="19"/>
    </location>
</feature>
<keyword evidence="1" id="KW-0732">Signal</keyword>